<gene>
    <name evidence="1" type="ORF">QJV27_09680</name>
</gene>
<protein>
    <submittedName>
        <fullName evidence="1">Phage GP46 family protein</fullName>
    </submittedName>
</protein>
<accession>A0ABT6Q3G0</accession>
<sequence length="160" mass="17977">MSEIRDIGIVWSNETGKGEWMVADGDIALDHGIYSAVMVSLFSDRVAPLEPSNNEKNAAIGKIDGDRRGWWGDALRDEPIGSRLWQLRRAVKADKDSVVLSAQDMIYEALLWMVDDGLVNSITVHVAWVKSDILEFSIELFEPKENSPKTLLFSWAWEGV</sequence>
<dbReference type="Proteomes" id="UP001431634">
    <property type="component" value="Unassembled WGS sequence"/>
</dbReference>
<comment type="caution">
    <text evidence="1">The sequence shown here is derived from an EMBL/GenBank/DDBJ whole genome shotgun (WGS) entry which is preliminary data.</text>
</comment>
<proteinExistence type="predicted"/>
<reference evidence="1" key="1">
    <citation type="submission" date="2023-05" db="EMBL/GenBank/DDBJ databases">
        <title>Whole genome sequence of Commensalibacter sp.</title>
        <authorList>
            <person name="Charoenyingcharoen P."/>
            <person name="Yukphan P."/>
        </authorList>
    </citation>
    <scope>NUCLEOTIDE SEQUENCE</scope>
    <source>
        <strain evidence="1">TBRC 16381</strain>
    </source>
</reference>
<dbReference type="Pfam" id="PF07409">
    <property type="entry name" value="GP46"/>
    <property type="match status" value="1"/>
</dbReference>
<keyword evidence="2" id="KW-1185">Reference proteome</keyword>
<evidence type="ECO:0000313" key="2">
    <source>
        <dbReference type="Proteomes" id="UP001431634"/>
    </source>
</evidence>
<name>A0ABT6Q3G0_9PROT</name>
<dbReference type="InterPro" id="IPR010877">
    <property type="entry name" value="Phage_Mu_Gp46"/>
</dbReference>
<dbReference type="EMBL" id="JASBAO010000001">
    <property type="protein sequence ID" value="MDI2091632.1"/>
    <property type="molecule type" value="Genomic_DNA"/>
</dbReference>
<organism evidence="1 2">
    <name type="scientific">Commensalibacter oyaizuii</name>
    <dbReference type="NCBI Taxonomy" id="3043873"/>
    <lineage>
        <taxon>Bacteria</taxon>
        <taxon>Pseudomonadati</taxon>
        <taxon>Pseudomonadota</taxon>
        <taxon>Alphaproteobacteria</taxon>
        <taxon>Acetobacterales</taxon>
        <taxon>Acetobacteraceae</taxon>
    </lineage>
</organism>
<dbReference type="RefSeq" id="WP_281448721.1">
    <property type="nucleotide sequence ID" value="NZ_JASBAO010000001.1"/>
</dbReference>
<evidence type="ECO:0000313" key="1">
    <source>
        <dbReference type="EMBL" id="MDI2091632.1"/>
    </source>
</evidence>